<dbReference type="EMBL" id="JARXNK020000103">
    <property type="protein sequence ID" value="MEL0552383.1"/>
    <property type="molecule type" value="Genomic_DNA"/>
</dbReference>
<reference evidence="2 3" key="1">
    <citation type="submission" date="2024-04" db="EMBL/GenBank/DDBJ databases">
        <title>Two novel Raoultella species associated with bleeding cankers of broadleaf hosts, Raoultella scottia sp. nov. and Raoultella lignicola sp. nov.</title>
        <authorList>
            <person name="Brady C.L."/>
        </authorList>
    </citation>
    <scope>NUCLEOTIDE SEQUENCE [LARGE SCALE GENOMIC DNA]</scope>
    <source>
        <strain evidence="2 3">TW_WC1a.1</strain>
    </source>
</reference>
<evidence type="ECO:0000313" key="2">
    <source>
        <dbReference type="EMBL" id="MEL0552383.1"/>
    </source>
</evidence>
<dbReference type="RefSeq" id="WP_331851120.1">
    <property type="nucleotide sequence ID" value="NZ_JARXNK020000103.1"/>
</dbReference>
<keyword evidence="3" id="KW-1185">Reference proteome</keyword>
<keyword evidence="1" id="KW-0472">Membrane</keyword>
<comment type="caution">
    <text evidence="2">The sequence shown here is derived from an EMBL/GenBank/DDBJ whole genome shotgun (WGS) entry which is preliminary data.</text>
</comment>
<organism evidence="2 3">
    <name type="scientific">Raoultella lignicola</name>
    <dbReference type="NCBI Taxonomy" id="3040939"/>
    <lineage>
        <taxon>Bacteria</taxon>
        <taxon>Pseudomonadati</taxon>
        <taxon>Pseudomonadota</taxon>
        <taxon>Gammaproteobacteria</taxon>
        <taxon>Enterobacterales</taxon>
        <taxon>Enterobacteriaceae</taxon>
        <taxon>Klebsiella/Raoultella group</taxon>
        <taxon>Raoultella</taxon>
    </lineage>
</organism>
<evidence type="ECO:0000313" key="3">
    <source>
        <dbReference type="Proteomes" id="UP001312893"/>
    </source>
</evidence>
<keyword evidence="1" id="KW-1133">Transmembrane helix</keyword>
<sequence length="215" mass="24511">MAVETVAQYDWLGLLTSGTLIPASAFVAICLFILREWLDWHRKSKARKNEVCALKKIFARECQLAWNVKGQIKTLCEKFAPYEKGPMHECPLDLSVTKTVAGKTRYTVTENDVPRWGGTLSEPSVATFTKHLYDVSKLDSTFYEKVNLAYTAVIELKHFYESLVDNEDTAQVIGIDNIMYGFSGYALNEMIWIERELKALYQYCTGEELTVGLLR</sequence>
<proteinExistence type="predicted"/>
<feature type="transmembrane region" description="Helical" evidence="1">
    <location>
        <begin position="20"/>
        <end position="38"/>
    </location>
</feature>
<accession>A0ABU9F8Y1</accession>
<name>A0ABU9F8Y1_9ENTR</name>
<gene>
    <name evidence="2" type="ORF">QFI96_011830</name>
</gene>
<protein>
    <submittedName>
        <fullName evidence="2">Uncharacterized protein</fullName>
    </submittedName>
</protein>
<evidence type="ECO:0000256" key="1">
    <source>
        <dbReference type="SAM" id="Phobius"/>
    </source>
</evidence>
<dbReference type="Proteomes" id="UP001312893">
    <property type="component" value="Unassembled WGS sequence"/>
</dbReference>
<keyword evidence="1" id="KW-0812">Transmembrane</keyword>